<dbReference type="AlphaFoldDB" id="A0A0N0P4N4"/>
<keyword evidence="2" id="KW-1185">Reference proteome</keyword>
<evidence type="ECO:0008006" key="3">
    <source>
        <dbReference type="Google" id="ProtNLM"/>
    </source>
</evidence>
<dbReference type="Proteomes" id="UP000038009">
    <property type="component" value="Unassembled WGS sequence"/>
</dbReference>
<reference evidence="1 2" key="1">
    <citation type="journal article" date="2015" name="PLoS Pathog.">
        <title>Leptomonas seymouri: Adaptations to the Dixenous Life Cycle Analyzed by Genome Sequencing, Transcriptome Profiling and Co-infection with Leishmania donovani.</title>
        <authorList>
            <person name="Kraeva N."/>
            <person name="Butenko A."/>
            <person name="Hlavacova J."/>
            <person name="Kostygov A."/>
            <person name="Myskova J."/>
            <person name="Grybchuk D."/>
            <person name="Lestinova T."/>
            <person name="Votypka J."/>
            <person name="Volf P."/>
            <person name="Opperdoes F."/>
            <person name="Flegontov P."/>
            <person name="Lukes J."/>
            <person name="Yurchenko V."/>
        </authorList>
    </citation>
    <scope>NUCLEOTIDE SEQUENCE [LARGE SCALE GENOMIC DNA]</scope>
    <source>
        <strain evidence="1 2">ATCC 30220</strain>
    </source>
</reference>
<gene>
    <name evidence="1" type="ORF">ABL78_5911</name>
</gene>
<dbReference type="Gene3D" id="2.70.130.10">
    <property type="entry name" value="Mannose-6-phosphate receptor binding domain"/>
    <property type="match status" value="1"/>
</dbReference>
<name>A0A0N0P4N4_LEPSE</name>
<accession>A0A0N0P4N4</accession>
<evidence type="ECO:0000313" key="2">
    <source>
        <dbReference type="Proteomes" id="UP000038009"/>
    </source>
</evidence>
<dbReference type="SUPFAM" id="SSF50911">
    <property type="entry name" value="Mannose 6-phosphate receptor domain"/>
    <property type="match status" value="1"/>
</dbReference>
<sequence>MARLRCFFLASILIGVSVLAPLCYTTAMLVDESVTVQHHHNIYFGADDSSKGPLRYAEEGAAPSMTARYVQLSNGSRFACETMDIVRLSSALFDASSLNAQVQSSIKAIKDNGGPCVRVMSEQRFTVLCWDKEVRLDIATARMSRVLGRCDPDVPQEYWVSKDAFGPYVATVYGNGEECVYKKTPTVTEVRMYCRFTDFDNPMPFLFLRETSQCNFVLRIMSQNFCYIPPLENIIETESVRCRMLD</sequence>
<comment type="caution">
    <text evidence="1">The sequence shown here is derived from an EMBL/GenBank/DDBJ whole genome shotgun (WGS) entry which is preliminary data.</text>
</comment>
<dbReference type="EMBL" id="LJSK01000213">
    <property type="protein sequence ID" value="KPI85027.1"/>
    <property type="molecule type" value="Genomic_DNA"/>
</dbReference>
<organism evidence="1 2">
    <name type="scientific">Leptomonas seymouri</name>
    <dbReference type="NCBI Taxonomy" id="5684"/>
    <lineage>
        <taxon>Eukaryota</taxon>
        <taxon>Discoba</taxon>
        <taxon>Euglenozoa</taxon>
        <taxon>Kinetoplastea</taxon>
        <taxon>Metakinetoplastina</taxon>
        <taxon>Trypanosomatida</taxon>
        <taxon>Trypanosomatidae</taxon>
        <taxon>Leishmaniinae</taxon>
        <taxon>Leptomonas</taxon>
    </lineage>
</organism>
<protein>
    <recommendedName>
        <fullName evidence="3">MRH domain-containing protein</fullName>
    </recommendedName>
</protein>
<dbReference type="InterPro" id="IPR009011">
    <property type="entry name" value="Man6P_isomerase_rcpt-bd_dom_sf"/>
</dbReference>
<dbReference type="OMA" id="HQMESLM"/>
<evidence type="ECO:0000313" key="1">
    <source>
        <dbReference type="EMBL" id="KPI85027.1"/>
    </source>
</evidence>
<dbReference type="VEuPathDB" id="TriTrypDB:Lsey_0213_0040"/>
<dbReference type="OrthoDB" id="272437at2759"/>
<proteinExistence type="predicted"/>